<evidence type="ECO:0000256" key="1">
    <source>
        <dbReference type="ARBA" id="ARBA00022679"/>
    </source>
</evidence>
<keyword evidence="2" id="KW-0012">Acyltransferase</keyword>
<dbReference type="CDD" id="cd04301">
    <property type="entry name" value="NAT_SF"/>
    <property type="match status" value="1"/>
</dbReference>
<sequence length="145" mass="15775">MVVNVAADPGPVAGLRWEWARGADPTLPAEPDNEFVAAVRDWMADPTRTVWTAGEDPVGMVCLTEYTRMPSPSDAAGGRWGYLGHLYVRPEARGGGVGDALVRTVVAEAIDRGHAKVVLSPSLRSIPLYRRCGFTDDNDLMVWRP</sequence>
<reference evidence="4 5" key="1">
    <citation type="submission" date="2022-06" db="EMBL/GenBank/DDBJ databases">
        <title>Genomic Encyclopedia of Archaeal and Bacterial Type Strains, Phase II (KMG-II): from individual species to whole genera.</title>
        <authorList>
            <person name="Goeker M."/>
        </authorList>
    </citation>
    <scope>NUCLEOTIDE SEQUENCE [LARGE SCALE GENOMIC DNA]</scope>
    <source>
        <strain evidence="4 5">DSM 45037</strain>
    </source>
</reference>
<organism evidence="4 5">
    <name type="scientific">Williamsia serinedens</name>
    <dbReference type="NCBI Taxonomy" id="391736"/>
    <lineage>
        <taxon>Bacteria</taxon>
        <taxon>Bacillati</taxon>
        <taxon>Actinomycetota</taxon>
        <taxon>Actinomycetes</taxon>
        <taxon>Mycobacteriales</taxon>
        <taxon>Nocardiaceae</taxon>
        <taxon>Williamsia</taxon>
    </lineage>
</organism>
<protein>
    <submittedName>
        <fullName evidence="4">Acetyltransferase (GNAT) domain-containing protein</fullName>
    </submittedName>
</protein>
<dbReference type="InterPro" id="IPR000182">
    <property type="entry name" value="GNAT_dom"/>
</dbReference>
<accession>A0ABT1H4I3</accession>
<evidence type="ECO:0000259" key="3">
    <source>
        <dbReference type="PROSITE" id="PS51186"/>
    </source>
</evidence>
<comment type="caution">
    <text evidence="4">The sequence shown here is derived from an EMBL/GenBank/DDBJ whole genome shotgun (WGS) entry which is preliminary data.</text>
</comment>
<dbReference type="PROSITE" id="PS51186">
    <property type="entry name" value="GNAT"/>
    <property type="match status" value="1"/>
</dbReference>
<dbReference type="Pfam" id="PF00583">
    <property type="entry name" value="Acetyltransf_1"/>
    <property type="match status" value="1"/>
</dbReference>
<evidence type="ECO:0000313" key="5">
    <source>
        <dbReference type="Proteomes" id="UP001205740"/>
    </source>
</evidence>
<dbReference type="Gene3D" id="3.40.630.30">
    <property type="match status" value="1"/>
</dbReference>
<evidence type="ECO:0000256" key="2">
    <source>
        <dbReference type="ARBA" id="ARBA00023315"/>
    </source>
</evidence>
<dbReference type="Proteomes" id="UP001205740">
    <property type="component" value="Unassembled WGS sequence"/>
</dbReference>
<dbReference type="InterPro" id="IPR050832">
    <property type="entry name" value="Bact_Acetyltransf"/>
</dbReference>
<keyword evidence="5" id="KW-1185">Reference proteome</keyword>
<dbReference type="SUPFAM" id="SSF55729">
    <property type="entry name" value="Acyl-CoA N-acyltransferases (Nat)"/>
    <property type="match status" value="1"/>
</dbReference>
<feature type="domain" description="N-acetyltransferase" evidence="3">
    <location>
        <begin position="3"/>
        <end position="145"/>
    </location>
</feature>
<name>A0ABT1H4I3_9NOCA</name>
<dbReference type="PANTHER" id="PTHR43877">
    <property type="entry name" value="AMINOALKYLPHOSPHONATE N-ACETYLTRANSFERASE-RELATED-RELATED"/>
    <property type="match status" value="1"/>
</dbReference>
<gene>
    <name evidence="4" type="ORF">LX12_003356</name>
</gene>
<dbReference type="EMBL" id="JAMTCG010000006">
    <property type="protein sequence ID" value="MCP2162152.1"/>
    <property type="molecule type" value="Genomic_DNA"/>
</dbReference>
<dbReference type="InterPro" id="IPR016181">
    <property type="entry name" value="Acyl_CoA_acyltransferase"/>
</dbReference>
<keyword evidence="1" id="KW-0808">Transferase</keyword>
<evidence type="ECO:0000313" key="4">
    <source>
        <dbReference type="EMBL" id="MCP2162152.1"/>
    </source>
</evidence>
<proteinExistence type="predicted"/>